<dbReference type="GO" id="GO:0003677">
    <property type="term" value="F:DNA binding"/>
    <property type="evidence" value="ECO:0007669"/>
    <property type="project" value="InterPro"/>
</dbReference>
<dbReference type="Pfam" id="PF06114">
    <property type="entry name" value="Peptidase_M78"/>
    <property type="match status" value="1"/>
</dbReference>
<dbReference type="Pfam" id="PF01381">
    <property type="entry name" value="HTH_3"/>
    <property type="match status" value="1"/>
</dbReference>
<dbReference type="CDD" id="cd00093">
    <property type="entry name" value="HTH_XRE"/>
    <property type="match status" value="1"/>
</dbReference>
<dbReference type="InterPro" id="IPR052345">
    <property type="entry name" value="Rad_response_metalloprotease"/>
</dbReference>
<organism evidence="3 4">
    <name type="scientific">Phocaeicola plebeius</name>
    <dbReference type="NCBI Taxonomy" id="310297"/>
    <lineage>
        <taxon>Bacteria</taxon>
        <taxon>Pseudomonadati</taxon>
        <taxon>Bacteroidota</taxon>
        <taxon>Bacteroidia</taxon>
        <taxon>Bacteroidales</taxon>
        <taxon>Bacteroidaceae</taxon>
        <taxon>Phocaeicola</taxon>
    </lineage>
</organism>
<accession>A0A412H1B7</accession>
<gene>
    <name evidence="3" type="ORF">DWY14_17130</name>
</gene>
<dbReference type="PROSITE" id="PS50943">
    <property type="entry name" value="HTH_CROC1"/>
    <property type="match status" value="1"/>
</dbReference>
<reference evidence="3 4" key="1">
    <citation type="submission" date="2018-08" db="EMBL/GenBank/DDBJ databases">
        <title>A genome reference for cultivated species of the human gut microbiota.</title>
        <authorList>
            <person name="Zou Y."/>
            <person name="Xue W."/>
            <person name="Luo G."/>
        </authorList>
    </citation>
    <scope>NUCLEOTIDE SEQUENCE [LARGE SCALE GENOMIC DNA]</scope>
    <source>
        <strain evidence="3 4">AF24-16AC</strain>
    </source>
</reference>
<dbReference type="Proteomes" id="UP000285750">
    <property type="component" value="Unassembled WGS sequence"/>
</dbReference>
<evidence type="ECO:0000313" key="3">
    <source>
        <dbReference type="EMBL" id="RGS01489.1"/>
    </source>
</evidence>
<dbReference type="Gene3D" id="1.10.10.2910">
    <property type="match status" value="1"/>
</dbReference>
<protein>
    <submittedName>
        <fullName evidence="3">Helix-turn-helix domain-containing protein</fullName>
    </submittedName>
</protein>
<dbReference type="AlphaFoldDB" id="A0A412H1B7"/>
<proteinExistence type="inferred from homology"/>
<evidence type="ECO:0000313" key="4">
    <source>
        <dbReference type="Proteomes" id="UP000285750"/>
    </source>
</evidence>
<feature type="domain" description="HTH cro/C1-type" evidence="2">
    <location>
        <begin position="82"/>
        <end position="138"/>
    </location>
</feature>
<dbReference type="SMART" id="SM00530">
    <property type="entry name" value="HTH_XRE"/>
    <property type="match status" value="1"/>
</dbReference>
<dbReference type="EMBL" id="QRUY01000073">
    <property type="protein sequence ID" value="RGS01489.1"/>
    <property type="molecule type" value="Genomic_DNA"/>
</dbReference>
<dbReference type="PANTHER" id="PTHR43236">
    <property type="entry name" value="ANTITOXIN HIGA1"/>
    <property type="match status" value="1"/>
</dbReference>
<sequence>MLIYDPMKIFFEQSPIINNKYFPKLSATLLIQDASTIIYKKSYNKVSFSKLNFNKVDKSNKNYHLCDHKIMKIMKQIFSQRLKSARLMNGLSMDSLCEKINNIVSKQSISKYEKGIMMPESTILIALSKALNVNVDFFFRPYNVTVEDIEFRKKSKLKASSLKSIKEKVIDEIERYMEIENLLHMENSFHIVYKDIIKEKNDTITVACRLRNDLKLGEDAISNITFLLEENGIKVVHLDAEVEFDGLSGFINKTTPFIIVNKNATAERQRFTALYELGYLLLNFAQELQDKEREKLCNVFVNEMLIPTSEFIRLIGISRKDISLQELIFIQMQFGISIDTLMYKAKEVGIITEQRYKGYCIKKKNSTYFSEQIKKTRYPQEQSYRFLGLVYKAISQEIISISKASSLLNCSVNEIHSSLNFI</sequence>
<dbReference type="Gene3D" id="1.10.260.40">
    <property type="entry name" value="lambda repressor-like DNA-binding domains"/>
    <property type="match status" value="1"/>
</dbReference>
<dbReference type="SUPFAM" id="SSF47413">
    <property type="entry name" value="lambda repressor-like DNA-binding domains"/>
    <property type="match status" value="1"/>
</dbReference>
<name>A0A412H1B7_9BACT</name>
<comment type="caution">
    <text evidence="3">The sequence shown here is derived from an EMBL/GenBank/DDBJ whole genome shotgun (WGS) entry which is preliminary data.</text>
</comment>
<evidence type="ECO:0000256" key="1">
    <source>
        <dbReference type="ARBA" id="ARBA00007227"/>
    </source>
</evidence>
<dbReference type="InterPro" id="IPR001387">
    <property type="entry name" value="Cro/C1-type_HTH"/>
</dbReference>
<dbReference type="PANTHER" id="PTHR43236:SF1">
    <property type="entry name" value="BLL7220 PROTEIN"/>
    <property type="match status" value="1"/>
</dbReference>
<dbReference type="InterPro" id="IPR010982">
    <property type="entry name" value="Lambda_DNA-bd_dom_sf"/>
</dbReference>
<evidence type="ECO:0000259" key="2">
    <source>
        <dbReference type="PROSITE" id="PS50943"/>
    </source>
</evidence>
<comment type="similarity">
    <text evidence="1">Belongs to the short-chain fatty acyl-CoA assimilation regulator (ScfR) family.</text>
</comment>
<dbReference type="InterPro" id="IPR010359">
    <property type="entry name" value="IrrE_HExxH"/>
</dbReference>